<accession>A0A1Y2EN60</accession>
<organism evidence="1 2">
    <name type="scientific">Neocallimastix californiae</name>
    <dbReference type="NCBI Taxonomy" id="1754190"/>
    <lineage>
        <taxon>Eukaryota</taxon>
        <taxon>Fungi</taxon>
        <taxon>Fungi incertae sedis</taxon>
        <taxon>Chytridiomycota</taxon>
        <taxon>Chytridiomycota incertae sedis</taxon>
        <taxon>Neocallimastigomycetes</taxon>
        <taxon>Neocallimastigales</taxon>
        <taxon>Neocallimastigaceae</taxon>
        <taxon>Neocallimastix</taxon>
    </lineage>
</organism>
<dbReference type="EMBL" id="MCOG01000036">
    <property type="protein sequence ID" value="ORY72977.1"/>
    <property type="molecule type" value="Genomic_DNA"/>
</dbReference>
<name>A0A1Y2EN60_9FUNG</name>
<dbReference type="STRING" id="1754190.A0A1Y2EN60"/>
<proteinExistence type="predicted"/>
<dbReference type="Proteomes" id="UP000193920">
    <property type="component" value="Unassembled WGS sequence"/>
</dbReference>
<reference evidence="1 2" key="1">
    <citation type="submission" date="2016-08" db="EMBL/GenBank/DDBJ databases">
        <title>A Parts List for Fungal Cellulosomes Revealed by Comparative Genomics.</title>
        <authorList>
            <consortium name="DOE Joint Genome Institute"/>
            <person name="Haitjema C.H."/>
            <person name="Gilmore S.P."/>
            <person name="Henske J.K."/>
            <person name="Solomon K.V."/>
            <person name="De Groot R."/>
            <person name="Kuo A."/>
            <person name="Mondo S.J."/>
            <person name="Salamov A.A."/>
            <person name="Labutti K."/>
            <person name="Zhao Z."/>
            <person name="Chiniquy J."/>
            <person name="Barry K."/>
            <person name="Brewer H.M."/>
            <person name="Purvine S.O."/>
            <person name="Wright A.T."/>
            <person name="Boxma B."/>
            <person name="Van Alen T."/>
            <person name="Hackstein J.H."/>
            <person name="Baker S.E."/>
            <person name="Grigoriev I.V."/>
            <person name="O'Malley M.A."/>
        </authorList>
    </citation>
    <scope>NUCLEOTIDE SEQUENCE [LARGE SCALE GENOMIC DNA]</scope>
    <source>
        <strain evidence="1 2">G1</strain>
    </source>
</reference>
<sequence>MIINIVNEEYLSTLEYNEKEIEYEKNYERTIENVVLIVSEDIYKYIKNALKNEKISICQIICLSLQDEAIDFYYYFQDYINIRCIQNNEEKESDDSNEYFIYSNYGLKLPYKDFIREKFIKEMKEKEIIKRTIKQIENINHYIDVLRLMTSDMENFIRKVIYDYKSIIDNVDEKQKMYTCIIKFHDGDILGSSRVVGPLCNSKFQAKIEVNLLYFKILYHFGRIKLPILEVNLLENENSSKHASTFNCPNVFSSDGWNTSYISAPNQLIPKYQFFVTYLEIKSVKDGNTENDKSNDFTYKKGYADKEEPVELYIAFITKKPIPADAFPEGDINEYKDEHKYKFKLKSWNRWNNSDLYEDLKNQNKNRSNNKTKNYILDNSECQTYLPVNFSEEEFKKMKEFQNNTWKLLYGNISMENTKTDEMYYIVPMTKKKYKNKSDEVDINWKIIDNVNNMTAKDNTEGVITLGDWICYANNIILNEKITILNLNHLKKIISKLKKKWKKAKRIKIMKIVKKE</sequence>
<evidence type="ECO:0000313" key="1">
    <source>
        <dbReference type="EMBL" id="ORY72977.1"/>
    </source>
</evidence>
<protein>
    <submittedName>
        <fullName evidence="1">Uncharacterized protein</fullName>
    </submittedName>
</protein>
<dbReference type="AlphaFoldDB" id="A0A1Y2EN60"/>
<comment type="caution">
    <text evidence="1">The sequence shown here is derived from an EMBL/GenBank/DDBJ whole genome shotgun (WGS) entry which is preliminary data.</text>
</comment>
<evidence type="ECO:0000313" key="2">
    <source>
        <dbReference type="Proteomes" id="UP000193920"/>
    </source>
</evidence>
<keyword evidence="2" id="KW-1185">Reference proteome</keyword>
<gene>
    <name evidence="1" type="ORF">LY90DRAFT_181401</name>
</gene>